<dbReference type="InterPro" id="IPR012918">
    <property type="entry name" value="RTP801-like"/>
</dbReference>
<accession>A0A0B6ZC04</accession>
<keyword evidence="3" id="KW-0963">Cytoplasm</keyword>
<proteinExistence type="inferred from homology"/>
<dbReference type="InterPro" id="IPR038281">
    <property type="entry name" value="RTP801-like_C_sf"/>
</dbReference>
<protein>
    <submittedName>
        <fullName evidence="4">Uncharacterized protein</fullName>
    </submittedName>
</protein>
<dbReference type="GO" id="GO:0005737">
    <property type="term" value="C:cytoplasm"/>
    <property type="evidence" value="ECO:0007669"/>
    <property type="project" value="UniProtKB-SubCell"/>
</dbReference>
<reference evidence="4" key="1">
    <citation type="submission" date="2014-12" db="EMBL/GenBank/DDBJ databases">
        <title>Insight into the proteome of Arion vulgaris.</title>
        <authorList>
            <person name="Aradska J."/>
            <person name="Bulat T."/>
            <person name="Smidak R."/>
            <person name="Sarate P."/>
            <person name="Gangsoo J."/>
            <person name="Sialana F."/>
            <person name="Bilban M."/>
            <person name="Lubec G."/>
        </authorList>
    </citation>
    <scope>NUCLEOTIDE SEQUENCE</scope>
    <source>
        <tissue evidence="4">Skin</tissue>
    </source>
</reference>
<evidence type="ECO:0000256" key="1">
    <source>
        <dbReference type="ARBA" id="ARBA00004496"/>
    </source>
</evidence>
<dbReference type="Pfam" id="PF07809">
    <property type="entry name" value="RTP801_C"/>
    <property type="match status" value="1"/>
</dbReference>
<dbReference type="AlphaFoldDB" id="A0A0B6ZC04"/>
<dbReference type="EMBL" id="HACG01019143">
    <property type="protein sequence ID" value="CEK66008.1"/>
    <property type="molecule type" value="Transcribed_RNA"/>
</dbReference>
<dbReference type="PANTHER" id="PTHR12478">
    <property type="entry name" value="DNA-DAMAGE-INDUCIBLE TRANSCRIPT 4 PROTEIN DDIT4"/>
    <property type="match status" value="1"/>
</dbReference>
<dbReference type="GO" id="GO:0006915">
    <property type="term" value="P:apoptotic process"/>
    <property type="evidence" value="ECO:0007669"/>
    <property type="project" value="TreeGrafter"/>
</dbReference>
<sequence length="215" mass="24456">MKPEAETLTNRLKTTMKSLLEGTTTSCPDYSLIIETDFEHEKYQSKLDEKDPSKSFCKDSCDIFDSEICDKVQTEIKAALKEAAEKEICCQIIYPSDLLLRIAQDILYMSMAEPCGVQGSIIYITLQERDSSVKLATIFGNPSTPPTFEIHLTLREDDKNLLIIQKAYYTVKGCILNSQWTTLPKVLCSAYQLEKRRLYRSSGNETTSHTDKQQL</sequence>
<dbReference type="PANTHER" id="PTHR12478:SF16">
    <property type="entry name" value="PROTEIN CHARYBDE-RELATED"/>
    <property type="match status" value="1"/>
</dbReference>
<comment type="similarity">
    <text evidence="2">Belongs to the DDIT4 family.</text>
</comment>
<evidence type="ECO:0000256" key="2">
    <source>
        <dbReference type="ARBA" id="ARBA00010670"/>
    </source>
</evidence>
<dbReference type="GO" id="GO:0032006">
    <property type="term" value="P:regulation of TOR signaling"/>
    <property type="evidence" value="ECO:0007669"/>
    <property type="project" value="TreeGrafter"/>
</dbReference>
<comment type="subcellular location">
    <subcellularLocation>
        <location evidence="1">Cytoplasm</location>
    </subcellularLocation>
</comment>
<gene>
    <name evidence="4" type="primary">ORF57003</name>
</gene>
<organism evidence="4">
    <name type="scientific">Arion vulgaris</name>
    <dbReference type="NCBI Taxonomy" id="1028688"/>
    <lineage>
        <taxon>Eukaryota</taxon>
        <taxon>Metazoa</taxon>
        <taxon>Spiralia</taxon>
        <taxon>Lophotrochozoa</taxon>
        <taxon>Mollusca</taxon>
        <taxon>Gastropoda</taxon>
        <taxon>Heterobranchia</taxon>
        <taxon>Euthyneura</taxon>
        <taxon>Panpulmonata</taxon>
        <taxon>Eupulmonata</taxon>
        <taxon>Stylommatophora</taxon>
        <taxon>Helicina</taxon>
        <taxon>Arionoidea</taxon>
        <taxon>Arionidae</taxon>
        <taxon>Arion</taxon>
    </lineage>
</organism>
<dbReference type="Gene3D" id="3.90.470.40">
    <property type="entry name" value="RTP801-like"/>
    <property type="match status" value="1"/>
</dbReference>
<evidence type="ECO:0000313" key="4">
    <source>
        <dbReference type="EMBL" id="CEK66008.1"/>
    </source>
</evidence>
<dbReference type="GO" id="GO:0009968">
    <property type="term" value="P:negative regulation of signal transduction"/>
    <property type="evidence" value="ECO:0007669"/>
    <property type="project" value="InterPro"/>
</dbReference>
<evidence type="ECO:0000256" key="3">
    <source>
        <dbReference type="ARBA" id="ARBA00022490"/>
    </source>
</evidence>
<name>A0A0B6ZC04_9EUPU</name>